<evidence type="ECO:0000256" key="1">
    <source>
        <dbReference type="SAM" id="MobiDB-lite"/>
    </source>
</evidence>
<accession>A0A0S4KJE8</accession>
<dbReference type="Proteomes" id="UP000051952">
    <property type="component" value="Unassembled WGS sequence"/>
</dbReference>
<feature type="region of interest" description="Disordered" evidence="1">
    <location>
        <begin position="205"/>
        <end position="278"/>
    </location>
</feature>
<proteinExistence type="predicted"/>
<dbReference type="VEuPathDB" id="TriTrypDB:BSAL_07725"/>
<evidence type="ECO:0000313" key="2">
    <source>
        <dbReference type="EMBL" id="CUI14581.1"/>
    </source>
</evidence>
<dbReference type="EMBL" id="CYKH01001409">
    <property type="protein sequence ID" value="CUI14581.1"/>
    <property type="molecule type" value="Genomic_DNA"/>
</dbReference>
<name>A0A0S4KJE8_BODSA</name>
<protein>
    <submittedName>
        <fullName evidence="2">Uncharacterized protein</fullName>
    </submittedName>
</protein>
<evidence type="ECO:0000313" key="3">
    <source>
        <dbReference type="Proteomes" id="UP000051952"/>
    </source>
</evidence>
<dbReference type="AlphaFoldDB" id="A0A0S4KJE8"/>
<feature type="compositionally biased region" description="Low complexity" evidence="1">
    <location>
        <begin position="219"/>
        <end position="233"/>
    </location>
</feature>
<reference evidence="3" key="1">
    <citation type="submission" date="2015-09" db="EMBL/GenBank/DDBJ databases">
        <authorList>
            <consortium name="Pathogen Informatics"/>
        </authorList>
    </citation>
    <scope>NUCLEOTIDE SEQUENCE [LARGE SCALE GENOMIC DNA]</scope>
    <source>
        <strain evidence="3">Lake Konstanz</strain>
    </source>
</reference>
<gene>
    <name evidence="2" type="ORF">BSAL_07725</name>
</gene>
<keyword evidence="3" id="KW-1185">Reference proteome</keyword>
<organism evidence="2 3">
    <name type="scientific">Bodo saltans</name>
    <name type="common">Flagellated protozoan</name>
    <dbReference type="NCBI Taxonomy" id="75058"/>
    <lineage>
        <taxon>Eukaryota</taxon>
        <taxon>Discoba</taxon>
        <taxon>Euglenozoa</taxon>
        <taxon>Kinetoplastea</taxon>
        <taxon>Metakinetoplastina</taxon>
        <taxon>Eubodonida</taxon>
        <taxon>Bodonidae</taxon>
        <taxon>Bodo</taxon>
    </lineage>
</organism>
<sequence length="278" mass="28915">MTLGSSNKIPFKETLNSSIRDLHVCPRRGFIVRVGSGASKASPALVRVPSAPRTLLGVEFTHASLVVDQVADNAAVNVNLMMQLMDSCARPYGPSLPLAVFAIGAGSQSRLSAAMHIPLSTGQRVALFVVQDAAATFSISLIGQAMFQYQDGAANPAAMKSLLGMVKNDGIVAAPPTAVKLTTPAKKVESEPVVLSRKSSSNVSVAKSASPVLSRRESTGSSSQAATSAQTASLPDVAVAPTRKRSRSASNLRSRDTEGDEDIPELVPAFVQGGDDES</sequence>